<organism evidence="2 3">
    <name type="scientific">Nemorincola caseinilytica</name>
    <dbReference type="NCBI Taxonomy" id="2054315"/>
    <lineage>
        <taxon>Bacteria</taxon>
        <taxon>Pseudomonadati</taxon>
        <taxon>Bacteroidota</taxon>
        <taxon>Chitinophagia</taxon>
        <taxon>Chitinophagales</taxon>
        <taxon>Chitinophagaceae</taxon>
        <taxon>Nemorincola</taxon>
    </lineage>
</organism>
<keyword evidence="3" id="KW-1185">Reference proteome</keyword>
<dbReference type="RefSeq" id="WP_345084929.1">
    <property type="nucleotide sequence ID" value="NZ_BAABFA010000024.1"/>
</dbReference>
<evidence type="ECO:0000313" key="3">
    <source>
        <dbReference type="Proteomes" id="UP001500067"/>
    </source>
</evidence>
<dbReference type="EMBL" id="BAABFA010000024">
    <property type="protein sequence ID" value="GAA4469701.1"/>
    <property type="molecule type" value="Genomic_DNA"/>
</dbReference>
<name>A0ABP8NQM7_9BACT</name>
<evidence type="ECO:0000313" key="2">
    <source>
        <dbReference type="EMBL" id="GAA4469701.1"/>
    </source>
</evidence>
<dbReference type="PROSITE" id="PS50026">
    <property type="entry name" value="EGF_3"/>
    <property type="match status" value="1"/>
</dbReference>
<reference evidence="3" key="1">
    <citation type="journal article" date="2019" name="Int. J. Syst. Evol. Microbiol.">
        <title>The Global Catalogue of Microorganisms (GCM) 10K type strain sequencing project: providing services to taxonomists for standard genome sequencing and annotation.</title>
        <authorList>
            <consortium name="The Broad Institute Genomics Platform"/>
            <consortium name="The Broad Institute Genome Sequencing Center for Infectious Disease"/>
            <person name="Wu L."/>
            <person name="Ma J."/>
        </authorList>
    </citation>
    <scope>NUCLEOTIDE SEQUENCE [LARGE SCALE GENOMIC DNA]</scope>
    <source>
        <strain evidence="3">JCM 32105</strain>
    </source>
</reference>
<feature type="domain" description="EGF-like" evidence="1">
    <location>
        <begin position="28"/>
        <end position="60"/>
    </location>
</feature>
<proteinExistence type="predicted"/>
<evidence type="ECO:0000259" key="1">
    <source>
        <dbReference type="PROSITE" id="PS50026"/>
    </source>
</evidence>
<dbReference type="InterPro" id="IPR000742">
    <property type="entry name" value="EGF"/>
</dbReference>
<dbReference type="PROSITE" id="PS00022">
    <property type="entry name" value="EGF_1"/>
    <property type="match status" value="1"/>
</dbReference>
<sequence length="224" mass="24761">MMKQTKAIVYTVILTLLAFGSVVYTACRKDYCKNMVCQHGGTCNDGACICPQGFTGTYCQTPNVSSIGFRNNTFTPVTITVNGAEYRVDTGSVLTFTGSHGDTLKGTAKTHGQYGLNVDLPAFKIVFPVRNTLYHDLDAPDNTFFLMATNNSPVPYITQVHVFNDADSVLDITVINNTGAPHYIGYYNATLRSKVRLEKTPYRWSFDTLSLPMTKNQYFNAIAN</sequence>
<dbReference type="Proteomes" id="UP001500067">
    <property type="component" value="Unassembled WGS sequence"/>
</dbReference>
<dbReference type="Gene3D" id="2.10.25.10">
    <property type="entry name" value="Laminin"/>
    <property type="match status" value="1"/>
</dbReference>
<protein>
    <recommendedName>
        <fullName evidence="1">EGF-like domain-containing protein</fullName>
    </recommendedName>
</protein>
<accession>A0ABP8NQM7</accession>
<dbReference type="CDD" id="cd00054">
    <property type="entry name" value="EGF_CA"/>
    <property type="match status" value="1"/>
</dbReference>
<dbReference type="PROSITE" id="PS01186">
    <property type="entry name" value="EGF_2"/>
    <property type="match status" value="1"/>
</dbReference>
<comment type="caution">
    <text evidence="2">The sequence shown here is derived from an EMBL/GenBank/DDBJ whole genome shotgun (WGS) entry which is preliminary data.</text>
</comment>
<gene>
    <name evidence="2" type="ORF">GCM10023093_29610</name>
</gene>
<dbReference type="SUPFAM" id="SSF57196">
    <property type="entry name" value="EGF/Laminin"/>
    <property type="match status" value="1"/>
</dbReference>